<dbReference type="RefSeq" id="XP_046072007.1">
    <property type="nucleotide sequence ID" value="XM_046216104.1"/>
</dbReference>
<dbReference type="Proteomes" id="UP001201262">
    <property type="component" value="Unassembled WGS sequence"/>
</dbReference>
<gene>
    <name evidence="2" type="ORF">BGW36DRAFT_378410</name>
</gene>
<dbReference type="Gene3D" id="3.40.50.720">
    <property type="entry name" value="NAD(P)-binding Rossmann-like Domain"/>
    <property type="match status" value="1"/>
</dbReference>
<dbReference type="InterPro" id="IPR036291">
    <property type="entry name" value="NAD(P)-bd_dom_sf"/>
</dbReference>
<evidence type="ECO:0000259" key="1">
    <source>
        <dbReference type="Pfam" id="PF01370"/>
    </source>
</evidence>
<keyword evidence="3" id="KW-1185">Reference proteome</keyword>
<dbReference type="Pfam" id="PF01370">
    <property type="entry name" value="Epimerase"/>
    <property type="match status" value="1"/>
</dbReference>
<reference evidence="2" key="1">
    <citation type="submission" date="2021-12" db="EMBL/GenBank/DDBJ databases">
        <title>Convergent genome expansion in fungi linked to evolution of root-endophyte symbiosis.</title>
        <authorList>
            <consortium name="DOE Joint Genome Institute"/>
            <person name="Ke Y.-H."/>
            <person name="Bonito G."/>
            <person name="Liao H.-L."/>
            <person name="Looney B."/>
            <person name="Rojas-Flechas A."/>
            <person name="Nash J."/>
            <person name="Hameed K."/>
            <person name="Schadt C."/>
            <person name="Martin F."/>
            <person name="Crous P.W."/>
            <person name="Miettinen O."/>
            <person name="Magnuson J.K."/>
            <person name="Labbe J."/>
            <person name="Jacobson D."/>
            <person name="Doktycz M.J."/>
            <person name="Veneault-Fourrey C."/>
            <person name="Kuo A."/>
            <person name="Mondo S."/>
            <person name="Calhoun S."/>
            <person name="Riley R."/>
            <person name="Ohm R."/>
            <person name="LaButti K."/>
            <person name="Andreopoulos B."/>
            <person name="Pangilinan J."/>
            <person name="Nolan M."/>
            <person name="Tritt A."/>
            <person name="Clum A."/>
            <person name="Lipzen A."/>
            <person name="Daum C."/>
            <person name="Barry K."/>
            <person name="Grigoriev I.V."/>
            <person name="Vilgalys R."/>
        </authorList>
    </citation>
    <scope>NUCLEOTIDE SEQUENCE</scope>
    <source>
        <strain evidence="2">PMI_201</strain>
    </source>
</reference>
<sequence length="331" mass="35874">MPRILILGATGYVGSRVANLLVRNGNHVVYGLARSTEKGSQLAQKEIIPVICPDPINNPSSFLSVVRSAPIDVVVDLSGANQDSAKILESLKQIGKERCEQATQKGAGAVIQKLGFVYCSGTWVHGSSSRLVSDIDHVGHDAVTLPPALVAWRAEFEKEILSSRDVLDVLIVRPALIYGYESTIWTSLIQPLLHASQSEHTAAASIKVPLDPESKPGLIHVDDVASGFEKAIDKFELLSGTAVYPVFDLATSQESMEEIIKGFAVAWQFKGSVELVGYGDNPFFEAMSTTMRNSSQRARQLLDWTPTRLNGMIMDIDMYAAAFAASVEKAT</sequence>
<dbReference type="AlphaFoldDB" id="A0AAD4Q0J1"/>
<organism evidence="2 3">
    <name type="scientific">Talaromyces proteolyticus</name>
    <dbReference type="NCBI Taxonomy" id="1131652"/>
    <lineage>
        <taxon>Eukaryota</taxon>
        <taxon>Fungi</taxon>
        <taxon>Dikarya</taxon>
        <taxon>Ascomycota</taxon>
        <taxon>Pezizomycotina</taxon>
        <taxon>Eurotiomycetes</taxon>
        <taxon>Eurotiomycetidae</taxon>
        <taxon>Eurotiales</taxon>
        <taxon>Trichocomaceae</taxon>
        <taxon>Talaromyces</taxon>
        <taxon>Talaromyces sect. Bacilispori</taxon>
    </lineage>
</organism>
<dbReference type="InterPro" id="IPR001509">
    <property type="entry name" value="Epimerase_deHydtase"/>
</dbReference>
<dbReference type="GO" id="GO:0004029">
    <property type="term" value="F:aldehyde dehydrogenase (NAD+) activity"/>
    <property type="evidence" value="ECO:0007669"/>
    <property type="project" value="TreeGrafter"/>
</dbReference>
<dbReference type="PANTHER" id="PTHR48079">
    <property type="entry name" value="PROTEIN YEEZ"/>
    <property type="match status" value="1"/>
</dbReference>
<name>A0AAD4Q0J1_9EURO</name>
<dbReference type="GeneID" id="70246391"/>
<comment type="caution">
    <text evidence="2">The sequence shown here is derived from an EMBL/GenBank/DDBJ whole genome shotgun (WGS) entry which is preliminary data.</text>
</comment>
<protein>
    <recommendedName>
        <fullName evidence="1">NAD-dependent epimerase/dehydratase domain-containing protein</fullName>
    </recommendedName>
</protein>
<dbReference type="SUPFAM" id="SSF51735">
    <property type="entry name" value="NAD(P)-binding Rossmann-fold domains"/>
    <property type="match status" value="1"/>
</dbReference>
<dbReference type="PANTHER" id="PTHR48079:SF3">
    <property type="entry name" value="NAD-DEPENDENT EPIMERASE_DEHYDRATASE DOMAIN-CONTAINING PROTEIN"/>
    <property type="match status" value="1"/>
</dbReference>
<accession>A0AAD4Q0J1</accession>
<evidence type="ECO:0000313" key="3">
    <source>
        <dbReference type="Proteomes" id="UP001201262"/>
    </source>
</evidence>
<dbReference type="InterPro" id="IPR051783">
    <property type="entry name" value="NAD(P)-dependent_oxidoreduct"/>
</dbReference>
<proteinExistence type="predicted"/>
<dbReference type="EMBL" id="JAJTJA010000006">
    <property type="protein sequence ID" value="KAH8697306.1"/>
    <property type="molecule type" value="Genomic_DNA"/>
</dbReference>
<dbReference type="GO" id="GO:0005737">
    <property type="term" value="C:cytoplasm"/>
    <property type="evidence" value="ECO:0007669"/>
    <property type="project" value="TreeGrafter"/>
</dbReference>
<evidence type="ECO:0000313" key="2">
    <source>
        <dbReference type="EMBL" id="KAH8697306.1"/>
    </source>
</evidence>
<feature type="domain" description="NAD-dependent epimerase/dehydratase" evidence="1">
    <location>
        <begin position="4"/>
        <end position="85"/>
    </location>
</feature>